<comment type="caution">
    <text evidence="1">The sequence shown here is derived from an EMBL/GenBank/DDBJ whole genome shotgun (WGS) entry which is preliminary data.</text>
</comment>
<name>A0A926EL51_9FIRM</name>
<dbReference type="Pfam" id="PF05135">
    <property type="entry name" value="Phage_connect_1"/>
    <property type="match status" value="1"/>
</dbReference>
<dbReference type="RefSeq" id="WP_249333789.1">
    <property type="nucleotide sequence ID" value="NZ_JACRSY010000036.1"/>
</dbReference>
<evidence type="ECO:0000313" key="1">
    <source>
        <dbReference type="EMBL" id="MBC8581065.1"/>
    </source>
</evidence>
<dbReference type="EMBL" id="JACRSY010000036">
    <property type="protein sequence ID" value="MBC8581065.1"/>
    <property type="molecule type" value="Genomic_DNA"/>
</dbReference>
<keyword evidence="2" id="KW-1185">Reference proteome</keyword>
<gene>
    <name evidence="1" type="ORF">H8718_16230</name>
</gene>
<sequence length="104" mass="12047">MDTIELLKLELGADETQEPLLQRYIDKAINKVMNFTKRDKAYVEKELQNQVIDLAIILYNRKGTEGLKSQSYSGVSETYVEDIPNEIKRDLYAHRLLKRGVSND</sequence>
<evidence type="ECO:0000313" key="2">
    <source>
        <dbReference type="Proteomes" id="UP000655830"/>
    </source>
</evidence>
<reference evidence="1" key="1">
    <citation type="submission" date="2020-08" db="EMBL/GenBank/DDBJ databases">
        <title>Genome public.</title>
        <authorList>
            <person name="Liu C."/>
            <person name="Sun Q."/>
        </authorList>
    </citation>
    <scope>NUCLEOTIDE SEQUENCE</scope>
    <source>
        <strain evidence="1">NSJ-12</strain>
    </source>
</reference>
<dbReference type="InterPro" id="IPR053746">
    <property type="entry name" value="Viral_HT_Connector_Assembly"/>
</dbReference>
<organism evidence="1 2">
    <name type="scientific">Zhenhengia yiwuensis</name>
    <dbReference type="NCBI Taxonomy" id="2763666"/>
    <lineage>
        <taxon>Bacteria</taxon>
        <taxon>Bacillati</taxon>
        <taxon>Bacillota</taxon>
        <taxon>Clostridia</taxon>
        <taxon>Lachnospirales</taxon>
        <taxon>Lachnospiraceae</taxon>
        <taxon>Zhenhengia</taxon>
    </lineage>
</organism>
<accession>A0A926EL51</accession>
<dbReference type="Gene3D" id="1.10.246.150">
    <property type="match status" value="1"/>
</dbReference>
<dbReference type="Proteomes" id="UP000655830">
    <property type="component" value="Unassembled WGS sequence"/>
</dbReference>
<protein>
    <submittedName>
        <fullName evidence="1">Phage head-tail connector protein</fullName>
    </submittedName>
</protein>
<dbReference type="AlphaFoldDB" id="A0A926EL51"/>
<proteinExistence type="predicted"/>
<dbReference type="InterPro" id="IPR021146">
    <property type="entry name" value="Phage_gp6-like_head-tail"/>
</dbReference>